<evidence type="ECO:0000256" key="1">
    <source>
        <dbReference type="ARBA" id="ARBA00022801"/>
    </source>
</evidence>
<dbReference type="Gene3D" id="3.10.129.10">
    <property type="entry name" value="Hotdog Thioesterase"/>
    <property type="match status" value="2"/>
</dbReference>
<dbReference type="GO" id="GO:0047617">
    <property type="term" value="F:fatty acyl-CoA hydrolase activity"/>
    <property type="evidence" value="ECO:0007669"/>
    <property type="project" value="InterPro"/>
</dbReference>
<evidence type="ECO:0000313" key="3">
    <source>
        <dbReference type="Proteomes" id="UP000664859"/>
    </source>
</evidence>
<dbReference type="EMBL" id="JAFCMP010000013">
    <property type="protein sequence ID" value="KAG5191937.1"/>
    <property type="molecule type" value="Genomic_DNA"/>
</dbReference>
<dbReference type="PANTHER" id="PTHR21660">
    <property type="entry name" value="THIOESTERASE SUPERFAMILY MEMBER-RELATED"/>
    <property type="match status" value="1"/>
</dbReference>
<evidence type="ECO:0000313" key="2">
    <source>
        <dbReference type="EMBL" id="KAG5191937.1"/>
    </source>
</evidence>
<keyword evidence="1" id="KW-0378">Hydrolase</keyword>
<dbReference type="SUPFAM" id="SSF54637">
    <property type="entry name" value="Thioesterase/thiol ester dehydrase-isomerase"/>
    <property type="match status" value="2"/>
</dbReference>
<proteinExistence type="predicted"/>
<reference evidence="2" key="1">
    <citation type="submission" date="2021-02" db="EMBL/GenBank/DDBJ databases">
        <title>First Annotated Genome of the Yellow-green Alga Tribonema minus.</title>
        <authorList>
            <person name="Mahan K.M."/>
        </authorList>
    </citation>
    <scope>NUCLEOTIDE SEQUENCE</scope>
    <source>
        <strain evidence="2">UTEX B ZZ1240</strain>
    </source>
</reference>
<dbReference type="AlphaFoldDB" id="A0A836CMK8"/>
<sequence>MQPGTVFVFQMPTHREHVVYEAHAVADAVQRHRVAGWTAEDLLDGFEDAFVLWSIAAAPSGAAAEESAARGNRILPCAGAWQELSKVAAIFGELKGTTVSAAAAAARGCGGGGKKAVAACALPASLESSHRQLLNVCMQVWSVGYARALGMASTHRPGLTVTLTTEMFRKARPGDKLRLESRLTKGGKALGYLEMVAINEACGSLVARGRHVKYLPMGRQWDLVMGSPLLAPLALAMHERDMTRRMANPMWMKRNMTRRMANPMRMKGVPEGETLVQQVAPLNLQLDTTLEAGGEHGASGSAQQRGSAEIIITPQLFNFMGSFHGGAICAAAEQMAAATAPAEVDGKPTWIQHMETQYFTAQKKRAALTGEYRAGGLAAGCSDVTFLSGGLKMAGSRMQWGEPPWPERACVVSELEGAVRKF</sequence>
<name>A0A836CMK8_9STRA</name>
<evidence type="ECO:0008006" key="4">
    <source>
        <dbReference type="Google" id="ProtNLM"/>
    </source>
</evidence>
<keyword evidence="3" id="KW-1185">Reference proteome</keyword>
<dbReference type="PANTHER" id="PTHR21660:SF1">
    <property type="entry name" value="ACYL-COENZYME A THIOESTERASE 13"/>
    <property type="match status" value="1"/>
</dbReference>
<comment type="caution">
    <text evidence="2">The sequence shown here is derived from an EMBL/GenBank/DDBJ whole genome shotgun (WGS) entry which is preliminary data.</text>
</comment>
<gene>
    <name evidence="2" type="ORF">JKP88DRAFT_347397</name>
</gene>
<dbReference type="InterPro" id="IPR029069">
    <property type="entry name" value="HotDog_dom_sf"/>
</dbReference>
<dbReference type="InterPro" id="IPR039298">
    <property type="entry name" value="ACOT13"/>
</dbReference>
<accession>A0A836CMK8</accession>
<protein>
    <recommendedName>
        <fullName evidence="4">Thioesterase domain-containing protein</fullName>
    </recommendedName>
</protein>
<dbReference type="OrthoDB" id="190930at2759"/>
<dbReference type="CDD" id="cd03440">
    <property type="entry name" value="hot_dog"/>
    <property type="match status" value="1"/>
</dbReference>
<dbReference type="Proteomes" id="UP000664859">
    <property type="component" value="Unassembled WGS sequence"/>
</dbReference>
<organism evidence="2 3">
    <name type="scientific">Tribonema minus</name>
    <dbReference type="NCBI Taxonomy" id="303371"/>
    <lineage>
        <taxon>Eukaryota</taxon>
        <taxon>Sar</taxon>
        <taxon>Stramenopiles</taxon>
        <taxon>Ochrophyta</taxon>
        <taxon>PX clade</taxon>
        <taxon>Xanthophyceae</taxon>
        <taxon>Tribonematales</taxon>
        <taxon>Tribonemataceae</taxon>
        <taxon>Tribonema</taxon>
    </lineage>
</organism>